<evidence type="ECO:0000256" key="4">
    <source>
        <dbReference type="ARBA" id="ARBA00022833"/>
    </source>
</evidence>
<feature type="signal peptide" evidence="6">
    <location>
        <begin position="1"/>
        <end position="18"/>
    </location>
</feature>
<dbReference type="PROSITE" id="PS50157">
    <property type="entry name" value="ZINC_FINGER_C2H2_2"/>
    <property type="match status" value="2"/>
</dbReference>
<dbReference type="PANTHER" id="PTHR24379">
    <property type="entry name" value="KRAB AND ZINC FINGER DOMAIN-CONTAINING"/>
    <property type="match status" value="1"/>
</dbReference>
<dbReference type="Gene3D" id="3.30.160.60">
    <property type="entry name" value="Classic Zinc Finger"/>
    <property type="match status" value="2"/>
</dbReference>
<evidence type="ECO:0000313" key="8">
    <source>
        <dbReference type="EMBL" id="CAG6733071.1"/>
    </source>
</evidence>
<feature type="domain" description="C2H2-type" evidence="7">
    <location>
        <begin position="73"/>
        <end position="99"/>
    </location>
</feature>
<dbReference type="AlphaFoldDB" id="A0A8D8YR85"/>
<feature type="domain" description="C2H2-type" evidence="7">
    <location>
        <begin position="45"/>
        <end position="72"/>
    </location>
</feature>
<dbReference type="SMART" id="SM00355">
    <property type="entry name" value="ZnF_C2H2"/>
    <property type="match status" value="2"/>
</dbReference>
<evidence type="ECO:0000256" key="1">
    <source>
        <dbReference type="ARBA" id="ARBA00022723"/>
    </source>
</evidence>
<dbReference type="EMBL" id="HBUF01388796">
    <property type="protein sequence ID" value="CAG6733071.1"/>
    <property type="molecule type" value="Transcribed_RNA"/>
</dbReference>
<keyword evidence="3 5" id="KW-0863">Zinc-finger</keyword>
<reference evidence="8" key="1">
    <citation type="submission" date="2021-05" db="EMBL/GenBank/DDBJ databases">
        <authorList>
            <person name="Alioto T."/>
            <person name="Alioto T."/>
            <person name="Gomez Garrido J."/>
        </authorList>
    </citation>
    <scope>NUCLEOTIDE SEQUENCE</scope>
</reference>
<keyword evidence="1" id="KW-0479">Metal-binding</keyword>
<evidence type="ECO:0000256" key="5">
    <source>
        <dbReference type="PROSITE-ProRule" id="PRU00042"/>
    </source>
</evidence>
<feature type="chain" id="PRO_5034903413" evidence="6">
    <location>
        <begin position="19"/>
        <end position="99"/>
    </location>
</feature>
<evidence type="ECO:0000256" key="2">
    <source>
        <dbReference type="ARBA" id="ARBA00022737"/>
    </source>
</evidence>
<keyword evidence="6" id="KW-0732">Signal</keyword>
<keyword evidence="2" id="KW-0677">Repeat</keyword>
<accession>A0A8D8YR85</accession>
<evidence type="ECO:0000256" key="3">
    <source>
        <dbReference type="ARBA" id="ARBA00022771"/>
    </source>
</evidence>
<dbReference type="SUPFAM" id="SSF57667">
    <property type="entry name" value="beta-beta-alpha zinc fingers"/>
    <property type="match status" value="1"/>
</dbReference>
<keyword evidence="4" id="KW-0862">Zinc</keyword>
<evidence type="ECO:0000256" key="6">
    <source>
        <dbReference type="SAM" id="SignalP"/>
    </source>
</evidence>
<evidence type="ECO:0000259" key="7">
    <source>
        <dbReference type="PROSITE" id="PS50157"/>
    </source>
</evidence>
<dbReference type="InterPro" id="IPR036236">
    <property type="entry name" value="Znf_C2H2_sf"/>
</dbReference>
<name>A0A8D8YR85_9HEMI</name>
<dbReference type="FunFam" id="3.30.160.60:FF:000176">
    <property type="entry name" value="zinc finger protein 70"/>
    <property type="match status" value="1"/>
</dbReference>
<organism evidence="8">
    <name type="scientific">Cacopsylla melanoneura</name>
    <dbReference type="NCBI Taxonomy" id="428564"/>
    <lineage>
        <taxon>Eukaryota</taxon>
        <taxon>Metazoa</taxon>
        <taxon>Ecdysozoa</taxon>
        <taxon>Arthropoda</taxon>
        <taxon>Hexapoda</taxon>
        <taxon>Insecta</taxon>
        <taxon>Pterygota</taxon>
        <taxon>Neoptera</taxon>
        <taxon>Paraneoptera</taxon>
        <taxon>Hemiptera</taxon>
        <taxon>Sternorrhyncha</taxon>
        <taxon>Psylloidea</taxon>
        <taxon>Psyllidae</taxon>
        <taxon>Psyllinae</taxon>
        <taxon>Cacopsylla</taxon>
    </lineage>
</organism>
<dbReference type="GO" id="GO:0008270">
    <property type="term" value="F:zinc ion binding"/>
    <property type="evidence" value="ECO:0007669"/>
    <property type="project" value="UniProtKB-KW"/>
</dbReference>
<dbReference type="InterPro" id="IPR013087">
    <property type="entry name" value="Znf_C2H2_type"/>
</dbReference>
<sequence length="99" mass="11771">MVLILFFSDILTCKYCQLQVPPLPDLIDHCQTCQFMPRINFDFKFVCFKCDYHTGVGQRMVDHIRKHTGEKPYKCKFCSRGFRQSAHLYTHVRIKHNSI</sequence>
<protein>
    <submittedName>
        <fullName evidence="8">Zinc finger protein 394</fullName>
    </submittedName>
</protein>
<dbReference type="PANTHER" id="PTHR24379:SF121">
    <property type="entry name" value="C2H2-TYPE DOMAIN-CONTAINING PROTEIN"/>
    <property type="match status" value="1"/>
</dbReference>
<proteinExistence type="predicted"/>
<dbReference type="PROSITE" id="PS00028">
    <property type="entry name" value="ZINC_FINGER_C2H2_1"/>
    <property type="match status" value="1"/>
</dbReference>